<sequence length="117" mass="13597">MDGLQPCNHEEADSRIFLHVHDAALQHHHVLIRSVDTDVFILAVAQMQRIPDKELWLAFGTGKQFRQHILHAAYQGGHVWSQVHMALPQLPSPSEWGWKKDKLWRPVWTTLPQAQQR</sequence>
<name>A0A6S7FJ47_PARCT</name>
<organism evidence="1 2">
    <name type="scientific">Paramuricea clavata</name>
    <name type="common">Red gorgonian</name>
    <name type="synonym">Violescent sea-whip</name>
    <dbReference type="NCBI Taxonomy" id="317549"/>
    <lineage>
        <taxon>Eukaryota</taxon>
        <taxon>Metazoa</taxon>
        <taxon>Cnidaria</taxon>
        <taxon>Anthozoa</taxon>
        <taxon>Octocorallia</taxon>
        <taxon>Malacalcyonacea</taxon>
        <taxon>Plexauridae</taxon>
        <taxon>Paramuricea</taxon>
    </lineage>
</organism>
<dbReference type="AlphaFoldDB" id="A0A6S7FJ47"/>
<comment type="caution">
    <text evidence="1">The sequence shown here is derived from an EMBL/GenBank/DDBJ whole genome shotgun (WGS) entry which is preliminary data.</text>
</comment>
<evidence type="ECO:0000313" key="1">
    <source>
        <dbReference type="EMBL" id="CAB3979704.1"/>
    </source>
</evidence>
<reference evidence="1" key="1">
    <citation type="submission" date="2020-04" db="EMBL/GenBank/DDBJ databases">
        <authorList>
            <person name="Alioto T."/>
            <person name="Alioto T."/>
            <person name="Gomez Garrido J."/>
        </authorList>
    </citation>
    <scope>NUCLEOTIDE SEQUENCE</scope>
    <source>
        <strain evidence="1">A484AB</strain>
    </source>
</reference>
<gene>
    <name evidence="1" type="ORF">PACLA_8A062179</name>
</gene>
<proteinExistence type="predicted"/>
<keyword evidence="2" id="KW-1185">Reference proteome</keyword>
<accession>A0A6S7FJ47</accession>
<protein>
    <submittedName>
        <fullName evidence="1">Uncharacterized protein</fullName>
    </submittedName>
</protein>
<dbReference type="OrthoDB" id="6782145at2759"/>
<dbReference type="Proteomes" id="UP001152795">
    <property type="component" value="Unassembled WGS sequence"/>
</dbReference>
<dbReference type="EMBL" id="CACRXK020000220">
    <property type="protein sequence ID" value="CAB3979704.1"/>
    <property type="molecule type" value="Genomic_DNA"/>
</dbReference>
<evidence type="ECO:0000313" key="2">
    <source>
        <dbReference type="Proteomes" id="UP001152795"/>
    </source>
</evidence>